<feature type="compositionally biased region" description="Basic and acidic residues" evidence="14">
    <location>
        <begin position="482"/>
        <end position="499"/>
    </location>
</feature>
<evidence type="ECO:0000313" key="18">
    <source>
        <dbReference type="Proteomes" id="UP000245535"/>
    </source>
</evidence>
<dbReference type="Proteomes" id="UP000245535">
    <property type="component" value="Unassembled WGS sequence"/>
</dbReference>
<dbReference type="SUPFAM" id="SSF46785">
    <property type="entry name" value="Winged helix' DNA-binding domain"/>
    <property type="match status" value="1"/>
</dbReference>
<dbReference type="PANTHER" id="PTHR22683:SF41">
    <property type="entry name" value="DNA TRANSLOCASE FTSK"/>
    <property type="match status" value="1"/>
</dbReference>
<feature type="compositionally biased region" description="Basic and acidic residues" evidence="14">
    <location>
        <begin position="366"/>
        <end position="380"/>
    </location>
</feature>
<keyword evidence="10" id="KW-0238">DNA-binding</keyword>
<comment type="subcellular location">
    <subcellularLocation>
        <location evidence="1">Cell membrane</location>
        <topology evidence="1">Multi-pass membrane protein</topology>
    </subcellularLocation>
</comment>
<dbReference type="SUPFAM" id="SSF52540">
    <property type="entry name" value="P-loop containing nucleoside triphosphate hydrolases"/>
    <property type="match status" value="1"/>
</dbReference>
<keyword evidence="7" id="KW-0159">Chromosome partition</keyword>
<evidence type="ECO:0000256" key="15">
    <source>
        <dbReference type="SAM" id="Phobius"/>
    </source>
</evidence>
<name>A0A316A325_SEDFL</name>
<evidence type="ECO:0000256" key="6">
    <source>
        <dbReference type="ARBA" id="ARBA00022741"/>
    </source>
</evidence>
<dbReference type="InterPro" id="IPR050206">
    <property type="entry name" value="FtsK/SpoIIIE/SftA"/>
</dbReference>
<dbReference type="RefSeq" id="WP_109615625.1">
    <property type="nucleotide sequence ID" value="NZ_QGDO01000001.1"/>
</dbReference>
<dbReference type="InterPro" id="IPR036390">
    <property type="entry name" value="WH_DNA-bd_sf"/>
</dbReference>
<evidence type="ECO:0000256" key="8">
    <source>
        <dbReference type="ARBA" id="ARBA00022840"/>
    </source>
</evidence>
<evidence type="ECO:0000256" key="14">
    <source>
        <dbReference type="SAM" id="MobiDB-lite"/>
    </source>
</evidence>
<feature type="compositionally biased region" description="Basic and acidic residues" evidence="14">
    <location>
        <begin position="512"/>
        <end position="527"/>
    </location>
</feature>
<dbReference type="PROSITE" id="PS50901">
    <property type="entry name" value="FTSK"/>
    <property type="match status" value="1"/>
</dbReference>
<feature type="region of interest" description="Disordered" evidence="14">
    <location>
        <begin position="401"/>
        <end position="443"/>
    </location>
</feature>
<dbReference type="Gene3D" id="1.10.10.10">
    <property type="entry name" value="Winged helix-like DNA-binding domain superfamily/Winged helix DNA-binding domain"/>
    <property type="match status" value="1"/>
</dbReference>
<reference evidence="17 18" key="1">
    <citation type="submission" date="2018-03" db="EMBL/GenBank/DDBJ databases">
        <title>Genomic Encyclopedia of Archaeal and Bacterial Type Strains, Phase II (KMG-II): from individual species to whole genera.</title>
        <authorList>
            <person name="Goeker M."/>
        </authorList>
    </citation>
    <scope>NUCLEOTIDE SEQUENCE [LARGE SCALE GENOMIC DNA]</scope>
    <source>
        <strain evidence="17 18">DSM 28229</strain>
    </source>
</reference>
<dbReference type="PANTHER" id="PTHR22683">
    <property type="entry name" value="SPORULATION PROTEIN RELATED"/>
    <property type="match status" value="1"/>
</dbReference>
<feature type="transmembrane region" description="Helical" evidence="15">
    <location>
        <begin position="180"/>
        <end position="197"/>
    </location>
</feature>
<feature type="region of interest" description="Disordered" evidence="14">
    <location>
        <begin position="463"/>
        <end position="527"/>
    </location>
</feature>
<evidence type="ECO:0000256" key="4">
    <source>
        <dbReference type="ARBA" id="ARBA00022618"/>
    </source>
</evidence>
<protein>
    <submittedName>
        <fullName evidence="17">DNA segregation ATPase FtsK/SpoIIIE-like protein</fullName>
    </submittedName>
</protein>
<sequence length="1106" mass="124956">MEKGSNYRRNTYRAAAKNQPRNVGNAPLEAREEEQEVLEDKKSDFKFESFLQSYKLQMSLGIFLIGISLFMFLSLISYLFSGMADQSVVEAMQFKDIFSPTEKVENWLGIAGAGIAHFFIYHLIGVPSLLIVPIFFTTGYELISKKRLVDFNTIFVYTFFFTAWISLLLGYIVAGSDEPSTLAFMCGGVGLACAEALNNAFGGGTIIVLIVSLCIFVVNIVSLETLFQWVDQLREQIEPYLARFQKKEEISNEEYSEEFEEETYNNTQFHNQGIQEQQNDFGNQFSEPQNDFVEDDYSESVAAFDDEDNWETVIKEEEQIVEDEPKDTIAQQVVSTSIEEEPIIESKPTEVRKEVIEPKTTYQEPVQKEEPKPIKTEKKEVLPEPKVIPFKPKLEVVKKEEKKAEPQKSLYHQALRTNVPDEPLDYRKDTTEEKNTVAEKDEKASDFVPEVVALPEPEVLISKEQLPYPEAEEEKVVTTPKVQEEKTDTIERKAEKVEIQSHGLMPVSEEPEFQKEEPKPLAEEPKPVQEVVKTTAVVPSQVPQIPQPQQQVEEEEPAELEVEYEEVEEKVVSKSTMSVQHTDDVDRADVSSLHQGEQLIIEDSSYYDPHLDLPHYKYPDIDLLHDTAIEDIDVSEDELEENKMRIMQTLHHFKIEVDTISAVIGPTVTLYEIVPERGVKVSKIKSLEDDIALSLAAIGIRIIAPIPGKGTIGIEVPNKNRKMVSIRSVLATSKFMENDMSLPVALGRTISNEVYIADLAKMPHLLMAGATGQGKSVGINVLLASLLYKKHPSELKFVMIDPKKVELSIFNKIEKQFLASLPDAEEAIITDTSQAIHVLNSLCREMDSRYDLLKNAKCRNLKEYNKKFQDRRLNPNKGHRYLPFIVLFIDELADLMMTADKDIELPIARLAQLARAIGIHLVVATQRPSVDVITGKIKANFPARLSFRVSSKIDSRTILDNPGAEQLVGMGDMLYYSGNEMTRLQCAFIDTEEVEGLCDFIGEQKGYDTAYLLPEFEEEQKSSGGVAGLDMRERDALFEDAARLIILTQQGSTSLIQRKLSLGYNRAGRIMDQLEAAGIVGPNEGSKARQVLIPDEFTFNQLLEDL</sequence>
<comment type="caution">
    <text evidence="17">The sequence shown here is derived from an EMBL/GenBank/DDBJ whole genome shotgun (WGS) entry which is preliminary data.</text>
</comment>
<dbReference type="SMART" id="SM00843">
    <property type="entry name" value="Ftsk_gamma"/>
    <property type="match status" value="1"/>
</dbReference>
<dbReference type="InterPro" id="IPR027417">
    <property type="entry name" value="P-loop_NTPase"/>
</dbReference>
<evidence type="ECO:0000259" key="16">
    <source>
        <dbReference type="PROSITE" id="PS50901"/>
    </source>
</evidence>
<evidence type="ECO:0000256" key="5">
    <source>
        <dbReference type="ARBA" id="ARBA00022692"/>
    </source>
</evidence>
<evidence type="ECO:0000256" key="1">
    <source>
        <dbReference type="ARBA" id="ARBA00004651"/>
    </source>
</evidence>
<keyword evidence="8 13" id="KW-0067">ATP-binding</keyword>
<evidence type="ECO:0000256" key="11">
    <source>
        <dbReference type="ARBA" id="ARBA00023136"/>
    </source>
</evidence>
<dbReference type="GO" id="GO:0005524">
    <property type="term" value="F:ATP binding"/>
    <property type="evidence" value="ECO:0007669"/>
    <property type="project" value="UniProtKB-UniRule"/>
</dbReference>
<dbReference type="GO" id="GO:0005886">
    <property type="term" value="C:plasma membrane"/>
    <property type="evidence" value="ECO:0007669"/>
    <property type="project" value="UniProtKB-SubCell"/>
</dbReference>
<proteinExistence type="inferred from homology"/>
<keyword evidence="5 15" id="KW-0812">Transmembrane</keyword>
<dbReference type="Pfam" id="PF17854">
    <property type="entry name" value="FtsK_alpha"/>
    <property type="match status" value="1"/>
</dbReference>
<dbReference type="Gene3D" id="3.40.50.300">
    <property type="entry name" value="P-loop containing nucleotide triphosphate hydrolases"/>
    <property type="match status" value="1"/>
</dbReference>
<keyword evidence="6 13" id="KW-0547">Nucleotide-binding</keyword>
<dbReference type="Pfam" id="PF09397">
    <property type="entry name" value="FtsK_gamma"/>
    <property type="match status" value="1"/>
</dbReference>
<evidence type="ECO:0000256" key="10">
    <source>
        <dbReference type="ARBA" id="ARBA00023125"/>
    </source>
</evidence>
<keyword evidence="3" id="KW-1003">Cell membrane</keyword>
<organism evidence="17 18">
    <name type="scientific">Sediminitomix flava</name>
    <dbReference type="NCBI Taxonomy" id="379075"/>
    <lineage>
        <taxon>Bacteria</taxon>
        <taxon>Pseudomonadati</taxon>
        <taxon>Bacteroidota</taxon>
        <taxon>Cytophagia</taxon>
        <taxon>Cytophagales</taxon>
        <taxon>Flammeovirgaceae</taxon>
        <taxon>Sediminitomix</taxon>
    </lineage>
</organism>
<dbReference type="InterPro" id="IPR036388">
    <property type="entry name" value="WH-like_DNA-bd_sf"/>
</dbReference>
<feature type="transmembrane region" description="Helical" evidence="15">
    <location>
        <begin position="60"/>
        <end position="80"/>
    </location>
</feature>
<gene>
    <name evidence="17" type="ORF">BC781_101457</name>
</gene>
<dbReference type="InterPro" id="IPR018541">
    <property type="entry name" value="Ftsk_gamma"/>
</dbReference>
<comment type="similarity">
    <text evidence="2">Belongs to the FtsK/SpoIIIE/SftA family.</text>
</comment>
<evidence type="ECO:0000313" key="17">
    <source>
        <dbReference type="EMBL" id="PWJ44107.1"/>
    </source>
</evidence>
<evidence type="ECO:0000256" key="3">
    <source>
        <dbReference type="ARBA" id="ARBA00022475"/>
    </source>
</evidence>
<evidence type="ECO:0000256" key="13">
    <source>
        <dbReference type="PROSITE-ProRule" id="PRU00289"/>
    </source>
</evidence>
<dbReference type="CDD" id="cd01127">
    <property type="entry name" value="TrwB_TraG_TraD_VirD4"/>
    <property type="match status" value="1"/>
</dbReference>
<feature type="domain" description="FtsK" evidence="16">
    <location>
        <begin position="751"/>
        <end position="956"/>
    </location>
</feature>
<keyword evidence="11 15" id="KW-0472">Membrane</keyword>
<feature type="transmembrane region" description="Helical" evidence="15">
    <location>
        <begin position="118"/>
        <end position="142"/>
    </location>
</feature>
<dbReference type="InterPro" id="IPR002543">
    <property type="entry name" value="FtsK_dom"/>
</dbReference>
<keyword evidence="4" id="KW-0132">Cell division</keyword>
<feature type="region of interest" description="Disordered" evidence="14">
    <location>
        <begin position="355"/>
        <end position="380"/>
    </location>
</feature>
<dbReference type="Pfam" id="PF13491">
    <property type="entry name" value="FtsK_4TM"/>
    <property type="match status" value="1"/>
</dbReference>
<feature type="binding site" evidence="13">
    <location>
        <begin position="769"/>
        <end position="776"/>
    </location>
    <ligand>
        <name>ATP</name>
        <dbReference type="ChEBI" id="CHEBI:30616"/>
    </ligand>
</feature>
<feature type="region of interest" description="Disordered" evidence="14">
    <location>
        <begin position="1"/>
        <end position="27"/>
    </location>
</feature>
<accession>A0A316A325</accession>
<keyword evidence="9 15" id="KW-1133">Transmembrane helix</keyword>
<evidence type="ECO:0000256" key="12">
    <source>
        <dbReference type="ARBA" id="ARBA00023306"/>
    </source>
</evidence>
<dbReference type="Pfam" id="PF01580">
    <property type="entry name" value="FtsK_SpoIIIE"/>
    <property type="match status" value="1"/>
</dbReference>
<evidence type="ECO:0000256" key="2">
    <source>
        <dbReference type="ARBA" id="ARBA00006474"/>
    </source>
</evidence>
<keyword evidence="12" id="KW-0131">Cell cycle</keyword>
<dbReference type="GO" id="GO:0003677">
    <property type="term" value="F:DNA binding"/>
    <property type="evidence" value="ECO:0007669"/>
    <property type="project" value="UniProtKB-KW"/>
</dbReference>
<dbReference type="Gene3D" id="3.30.980.40">
    <property type="match status" value="1"/>
</dbReference>
<dbReference type="GO" id="GO:0007059">
    <property type="term" value="P:chromosome segregation"/>
    <property type="evidence" value="ECO:0007669"/>
    <property type="project" value="UniProtKB-KW"/>
</dbReference>
<evidence type="ECO:0000256" key="7">
    <source>
        <dbReference type="ARBA" id="ARBA00022829"/>
    </source>
</evidence>
<dbReference type="InterPro" id="IPR041027">
    <property type="entry name" value="FtsK_alpha"/>
</dbReference>
<dbReference type="AlphaFoldDB" id="A0A316A325"/>
<dbReference type="InterPro" id="IPR025199">
    <property type="entry name" value="FtsK_4TM"/>
</dbReference>
<dbReference type="GO" id="GO:0051301">
    <property type="term" value="P:cell division"/>
    <property type="evidence" value="ECO:0007669"/>
    <property type="project" value="UniProtKB-KW"/>
</dbReference>
<feature type="transmembrane region" description="Helical" evidence="15">
    <location>
        <begin position="206"/>
        <end position="230"/>
    </location>
</feature>
<feature type="transmembrane region" description="Helical" evidence="15">
    <location>
        <begin position="154"/>
        <end position="174"/>
    </location>
</feature>
<evidence type="ECO:0000256" key="9">
    <source>
        <dbReference type="ARBA" id="ARBA00022989"/>
    </source>
</evidence>
<feature type="compositionally biased region" description="Basic and acidic residues" evidence="14">
    <location>
        <begin position="424"/>
        <end position="443"/>
    </location>
</feature>
<dbReference type="EMBL" id="QGDO01000001">
    <property type="protein sequence ID" value="PWJ44107.1"/>
    <property type="molecule type" value="Genomic_DNA"/>
</dbReference>
<keyword evidence="18" id="KW-1185">Reference proteome</keyword>